<feature type="transmembrane region" description="Helical" evidence="1">
    <location>
        <begin position="95"/>
        <end position="116"/>
    </location>
</feature>
<feature type="transmembrane region" description="Helical" evidence="1">
    <location>
        <begin position="153"/>
        <end position="172"/>
    </location>
</feature>
<keyword evidence="1" id="KW-0812">Transmembrane</keyword>
<accession>A0A8D9AZL1</accession>
<reference evidence="2" key="1">
    <citation type="submission" date="2021-05" db="EMBL/GenBank/DDBJ databases">
        <authorList>
            <person name="Alioto T."/>
            <person name="Alioto T."/>
            <person name="Gomez Garrido J."/>
        </authorList>
    </citation>
    <scope>NUCLEOTIDE SEQUENCE</scope>
</reference>
<sequence length="244" mass="27079">MNASLGLPLPLLPSILPSIMSTKNSLCLNKCPIHLCLLSSSVFHICLLSPTSSKTLSLLILSVHFIFFILLQHHISKASILFLSLSLIVHDSEPYNATLQTKLLISCFLILGLTLFEHRRVFFLLKAIFAKAILCFISLVHLASSVILLPRYLKVFICLIFSLLILMLTSSLSFAQTNISVFFIFIFILYFSKTSFIVSKDLFRLNSSGANTAISSANLNICTLLPLNITPVQHSLLSLIAFSM</sequence>
<dbReference type="EMBL" id="HBUF01599698">
    <property type="protein sequence ID" value="CAG6775743.1"/>
    <property type="molecule type" value="Transcribed_RNA"/>
</dbReference>
<name>A0A8D9AZL1_9HEMI</name>
<feature type="transmembrane region" description="Helical" evidence="1">
    <location>
        <begin position="128"/>
        <end position="147"/>
    </location>
</feature>
<protein>
    <submittedName>
        <fullName evidence="2">Uncharacterized protein</fullName>
    </submittedName>
</protein>
<feature type="transmembrane region" description="Helical" evidence="1">
    <location>
        <begin position="179"/>
        <end position="198"/>
    </location>
</feature>
<evidence type="ECO:0000256" key="1">
    <source>
        <dbReference type="SAM" id="Phobius"/>
    </source>
</evidence>
<proteinExistence type="predicted"/>
<keyword evidence="1" id="KW-0472">Membrane</keyword>
<evidence type="ECO:0000313" key="2">
    <source>
        <dbReference type="EMBL" id="CAG6775743.1"/>
    </source>
</evidence>
<feature type="transmembrane region" description="Helical" evidence="1">
    <location>
        <begin position="56"/>
        <end position="75"/>
    </location>
</feature>
<organism evidence="2">
    <name type="scientific">Cacopsylla melanoneura</name>
    <dbReference type="NCBI Taxonomy" id="428564"/>
    <lineage>
        <taxon>Eukaryota</taxon>
        <taxon>Metazoa</taxon>
        <taxon>Ecdysozoa</taxon>
        <taxon>Arthropoda</taxon>
        <taxon>Hexapoda</taxon>
        <taxon>Insecta</taxon>
        <taxon>Pterygota</taxon>
        <taxon>Neoptera</taxon>
        <taxon>Paraneoptera</taxon>
        <taxon>Hemiptera</taxon>
        <taxon>Sternorrhyncha</taxon>
        <taxon>Psylloidea</taxon>
        <taxon>Psyllidae</taxon>
        <taxon>Psyllinae</taxon>
        <taxon>Cacopsylla</taxon>
    </lineage>
</organism>
<keyword evidence="1" id="KW-1133">Transmembrane helix</keyword>
<dbReference type="AlphaFoldDB" id="A0A8D9AZL1"/>